<dbReference type="GeneID" id="54402949"/>
<evidence type="ECO:0000313" key="2">
    <source>
        <dbReference type="EMBL" id="KAF2130762.1"/>
    </source>
</evidence>
<proteinExistence type="predicted"/>
<keyword evidence="3" id="KW-1185">Reference proteome</keyword>
<dbReference type="OrthoDB" id="4158258at2759"/>
<name>A0A6A6AFL5_9PLEO</name>
<organism evidence="2 3">
    <name type="scientific">Dothidotthia symphoricarpi CBS 119687</name>
    <dbReference type="NCBI Taxonomy" id="1392245"/>
    <lineage>
        <taxon>Eukaryota</taxon>
        <taxon>Fungi</taxon>
        <taxon>Dikarya</taxon>
        <taxon>Ascomycota</taxon>
        <taxon>Pezizomycotina</taxon>
        <taxon>Dothideomycetes</taxon>
        <taxon>Pleosporomycetidae</taxon>
        <taxon>Pleosporales</taxon>
        <taxon>Dothidotthiaceae</taxon>
        <taxon>Dothidotthia</taxon>
    </lineage>
</organism>
<evidence type="ECO:0000313" key="3">
    <source>
        <dbReference type="Proteomes" id="UP000799771"/>
    </source>
</evidence>
<feature type="region of interest" description="Disordered" evidence="1">
    <location>
        <begin position="1"/>
        <end position="42"/>
    </location>
</feature>
<protein>
    <submittedName>
        <fullName evidence="2">Uncharacterized protein</fullName>
    </submittedName>
</protein>
<gene>
    <name evidence="2" type="ORF">P153DRAFT_204496</name>
</gene>
<dbReference type="Proteomes" id="UP000799771">
    <property type="component" value="Unassembled WGS sequence"/>
</dbReference>
<accession>A0A6A6AFL5</accession>
<sequence length="181" mass="19514">MSFNTGAQFNPPPMTRPQQEPPNADHPGAEEHAAPPYTTAPPPAYPLARINSFLAHGGPLDETISVPMILSREKQRKRDMFHPFGGFGGGRGVVTQTVIVRKMTRSHYLEHYAKDSEGNYVGTGKRAVDAGLVFVPGKSTPEDLLKQVEEVAFGKQHDGRDFAHSWGVSGPTGGAYAGASF</sequence>
<reference evidence="2" key="1">
    <citation type="journal article" date="2020" name="Stud. Mycol.">
        <title>101 Dothideomycetes genomes: a test case for predicting lifestyles and emergence of pathogens.</title>
        <authorList>
            <person name="Haridas S."/>
            <person name="Albert R."/>
            <person name="Binder M."/>
            <person name="Bloem J."/>
            <person name="Labutti K."/>
            <person name="Salamov A."/>
            <person name="Andreopoulos B."/>
            <person name="Baker S."/>
            <person name="Barry K."/>
            <person name="Bills G."/>
            <person name="Bluhm B."/>
            <person name="Cannon C."/>
            <person name="Castanera R."/>
            <person name="Culley D."/>
            <person name="Daum C."/>
            <person name="Ezra D."/>
            <person name="Gonzalez J."/>
            <person name="Henrissat B."/>
            <person name="Kuo A."/>
            <person name="Liang C."/>
            <person name="Lipzen A."/>
            <person name="Lutzoni F."/>
            <person name="Magnuson J."/>
            <person name="Mondo S."/>
            <person name="Nolan M."/>
            <person name="Ohm R."/>
            <person name="Pangilinan J."/>
            <person name="Park H.-J."/>
            <person name="Ramirez L."/>
            <person name="Alfaro M."/>
            <person name="Sun H."/>
            <person name="Tritt A."/>
            <person name="Yoshinaga Y."/>
            <person name="Zwiers L.-H."/>
            <person name="Turgeon B."/>
            <person name="Goodwin S."/>
            <person name="Spatafora J."/>
            <person name="Crous P."/>
            <person name="Grigoriev I."/>
        </authorList>
    </citation>
    <scope>NUCLEOTIDE SEQUENCE</scope>
    <source>
        <strain evidence="2">CBS 119687</strain>
    </source>
</reference>
<dbReference type="EMBL" id="ML977503">
    <property type="protein sequence ID" value="KAF2130762.1"/>
    <property type="molecule type" value="Genomic_DNA"/>
</dbReference>
<dbReference type="RefSeq" id="XP_033525149.1">
    <property type="nucleotide sequence ID" value="XM_033662517.1"/>
</dbReference>
<dbReference type="AlphaFoldDB" id="A0A6A6AFL5"/>
<evidence type="ECO:0000256" key="1">
    <source>
        <dbReference type="SAM" id="MobiDB-lite"/>
    </source>
</evidence>